<dbReference type="EMBL" id="JABDTM020026437">
    <property type="protein sequence ID" value="KAH0811942.1"/>
    <property type="molecule type" value="Genomic_DNA"/>
</dbReference>
<comment type="caution">
    <text evidence="4">The sequence shown here is derived from an EMBL/GenBank/DDBJ whole genome shotgun (WGS) entry which is preliminary data.</text>
</comment>
<feature type="region of interest" description="Disordered" evidence="2">
    <location>
        <begin position="350"/>
        <end position="372"/>
    </location>
</feature>
<dbReference type="Proteomes" id="UP000719412">
    <property type="component" value="Unassembled WGS sequence"/>
</dbReference>
<evidence type="ECO:0000256" key="2">
    <source>
        <dbReference type="SAM" id="MobiDB-lite"/>
    </source>
</evidence>
<evidence type="ECO:0000256" key="1">
    <source>
        <dbReference type="SAM" id="Coils"/>
    </source>
</evidence>
<feature type="transmembrane region" description="Helical" evidence="3">
    <location>
        <begin position="48"/>
        <end position="64"/>
    </location>
</feature>
<evidence type="ECO:0000256" key="3">
    <source>
        <dbReference type="SAM" id="Phobius"/>
    </source>
</evidence>
<evidence type="ECO:0000313" key="5">
    <source>
        <dbReference type="Proteomes" id="UP000719412"/>
    </source>
</evidence>
<name>A0A8J6L9D9_TENMO</name>
<protein>
    <submittedName>
        <fullName evidence="4">Uncharacterized protein</fullName>
    </submittedName>
</protein>
<keyword evidence="3" id="KW-0472">Membrane</keyword>
<proteinExistence type="predicted"/>
<feature type="coiled-coil region" evidence="1">
    <location>
        <begin position="553"/>
        <end position="580"/>
    </location>
</feature>
<feature type="region of interest" description="Disordered" evidence="2">
    <location>
        <begin position="157"/>
        <end position="176"/>
    </location>
</feature>
<keyword evidence="5" id="KW-1185">Reference proteome</keyword>
<accession>A0A8J6L9D9</accession>
<feature type="compositionally biased region" description="Basic and acidic residues" evidence="2">
    <location>
        <begin position="644"/>
        <end position="653"/>
    </location>
</feature>
<sequence>MHYLTDTFVRQDALSKFRMTLRHTSVIDYDGRKICCASRLYKKIRRQGVIYIWLVLILAILARADDKLGESSLFGEEGTMRLKSVDGPLSIHNGNTNDILNSPKRINTVQNSNVTNFTSNLTATTEDITEYNDGNELTGRTNDTLNNINSAQEKVQWCNPSQRTKKRELTNNANNRNQLLNINNTLAASLRTTRHGTASSIYSESSPDDSLLDFEDVHQSVSSADASPQDEDRGFDISDSDSSEESNLSNRGTVALQRRGIVNPNYPGFQHLAHTLDYGIKASSDTDFTDDDFECESLSTAKTDVNNINNNNVEDTDYQIDHIDSVNRLDSVENIQKVFYDKPVFNIHEECGNRSDSDSSGNSNQTSDEDTEISVAQKVELNIKTEEELVNNIESRQIIGDFEKEVEQEFGRISLENQRGKPKQENVLDLQALEKAVVQVLEDTVEKLSESITTHVSPVKYNIKSNVEEPLNQLSSSKLEPQPVVLDDTETVKTPNMPLLVEPVLETRQSDCKSPVMIKSKVCDAFLSSAHEVIPAVKATVFDKGLKEIKVNNIVQKQERKDSNRELEEIECQIKKMKSDSKHSLLGPDELEKFSKEDITKDLKEKDEDSAVPRKKEKIEYYVKKRKDYNQQFGSLITFPRREFGGRNRDPMNRRSVPMAREKKRTSPEVLGGFDVYNIETAMPKIDLEAIESHLRAAREEERRFRAGKWSMCGALAGAVVLVAMDFPRVYKSRVRRDRARAQLI</sequence>
<keyword evidence="1" id="KW-0175">Coiled coil</keyword>
<reference evidence="4" key="1">
    <citation type="journal article" date="2020" name="J Insects Food Feed">
        <title>The yellow mealworm (Tenebrio molitor) genome: a resource for the emerging insects as food and feed industry.</title>
        <authorList>
            <person name="Eriksson T."/>
            <person name="Andere A."/>
            <person name="Kelstrup H."/>
            <person name="Emery V."/>
            <person name="Picard C."/>
        </authorList>
    </citation>
    <scope>NUCLEOTIDE SEQUENCE</scope>
    <source>
        <strain evidence="4">Stoneville</strain>
        <tissue evidence="4">Whole head</tissue>
    </source>
</reference>
<evidence type="ECO:0000313" key="4">
    <source>
        <dbReference type="EMBL" id="KAH0811942.1"/>
    </source>
</evidence>
<keyword evidence="3" id="KW-0812">Transmembrane</keyword>
<feature type="region of interest" description="Disordered" evidence="2">
    <location>
        <begin position="219"/>
        <end position="252"/>
    </location>
</feature>
<feature type="region of interest" description="Disordered" evidence="2">
    <location>
        <begin position="644"/>
        <end position="664"/>
    </location>
</feature>
<reference evidence="4" key="2">
    <citation type="submission" date="2021-08" db="EMBL/GenBank/DDBJ databases">
        <authorList>
            <person name="Eriksson T."/>
        </authorList>
    </citation>
    <scope>NUCLEOTIDE SEQUENCE</scope>
    <source>
        <strain evidence="4">Stoneville</strain>
        <tissue evidence="4">Whole head</tissue>
    </source>
</reference>
<gene>
    <name evidence="4" type="ORF">GEV33_010849</name>
</gene>
<organism evidence="4 5">
    <name type="scientific">Tenebrio molitor</name>
    <name type="common">Yellow mealworm beetle</name>
    <dbReference type="NCBI Taxonomy" id="7067"/>
    <lineage>
        <taxon>Eukaryota</taxon>
        <taxon>Metazoa</taxon>
        <taxon>Ecdysozoa</taxon>
        <taxon>Arthropoda</taxon>
        <taxon>Hexapoda</taxon>
        <taxon>Insecta</taxon>
        <taxon>Pterygota</taxon>
        <taxon>Neoptera</taxon>
        <taxon>Endopterygota</taxon>
        <taxon>Coleoptera</taxon>
        <taxon>Polyphaga</taxon>
        <taxon>Cucujiformia</taxon>
        <taxon>Tenebrionidae</taxon>
        <taxon>Tenebrio</taxon>
    </lineage>
</organism>
<keyword evidence="3" id="KW-1133">Transmembrane helix</keyword>
<dbReference type="AlphaFoldDB" id="A0A8J6L9D9"/>